<dbReference type="EMBL" id="JABANP010000642">
    <property type="protein sequence ID" value="KAF4680170.1"/>
    <property type="molecule type" value="Genomic_DNA"/>
</dbReference>
<evidence type="ECO:0000313" key="2">
    <source>
        <dbReference type="Proteomes" id="UP000541610"/>
    </source>
</evidence>
<name>A0A7J6N9L6_PEROL</name>
<evidence type="ECO:0000313" key="1">
    <source>
        <dbReference type="EMBL" id="KAF4680170.1"/>
    </source>
</evidence>
<gene>
    <name evidence="1" type="ORF">FOZ60_013991</name>
</gene>
<reference evidence="1 2" key="1">
    <citation type="submission" date="2020-04" db="EMBL/GenBank/DDBJ databases">
        <title>Perkinsus olseni comparative genomics.</title>
        <authorList>
            <person name="Bogema D.R."/>
        </authorList>
    </citation>
    <scope>NUCLEOTIDE SEQUENCE [LARGE SCALE GENOMIC DNA]</scope>
    <source>
        <strain evidence="1">00978-12</strain>
    </source>
</reference>
<proteinExistence type="predicted"/>
<dbReference type="Proteomes" id="UP000541610">
    <property type="component" value="Unassembled WGS sequence"/>
</dbReference>
<dbReference type="AlphaFoldDB" id="A0A7J6N9L6"/>
<accession>A0A7J6N9L6</accession>
<organism evidence="1 2">
    <name type="scientific">Perkinsus olseni</name>
    <name type="common">Perkinsus atlanticus</name>
    <dbReference type="NCBI Taxonomy" id="32597"/>
    <lineage>
        <taxon>Eukaryota</taxon>
        <taxon>Sar</taxon>
        <taxon>Alveolata</taxon>
        <taxon>Perkinsozoa</taxon>
        <taxon>Perkinsea</taxon>
        <taxon>Perkinsida</taxon>
        <taxon>Perkinsidae</taxon>
        <taxon>Perkinsus</taxon>
    </lineage>
</organism>
<comment type="caution">
    <text evidence="1">The sequence shown here is derived from an EMBL/GenBank/DDBJ whole genome shotgun (WGS) entry which is preliminary data.</text>
</comment>
<protein>
    <submittedName>
        <fullName evidence="1">Uncharacterized protein</fullName>
    </submittedName>
</protein>
<sequence>MIKSDREVERCALMYLRVPRDVDYDSQMLYETGGYESTLYPSPLEEETTAGRRSRVGLTRRLYGCTADQGSVPPCPQYSAEVLDGRATKDAFLAYHVS</sequence>